<name>A0ABR0HZP4_9PEZI</name>
<evidence type="ECO:0000313" key="1">
    <source>
        <dbReference type="EMBL" id="KAK4673533.1"/>
    </source>
</evidence>
<protein>
    <submittedName>
        <fullName evidence="1">Uncharacterized protein</fullName>
    </submittedName>
</protein>
<keyword evidence="2" id="KW-1185">Reference proteome</keyword>
<gene>
    <name evidence="1" type="ORF">QC763_0015000</name>
</gene>
<organism evidence="1 2">
    <name type="scientific">Podospora pseudopauciseta</name>
    <dbReference type="NCBI Taxonomy" id="2093780"/>
    <lineage>
        <taxon>Eukaryota</taxon>
        <taxon>Fungi</taxon>
        <taxon>Dikarya</taxon>
        <taxon>Ascomycota</taxon>
        <taxon>Pezizomycotina</taxon>
        <taxon>Sordariomycetes</taxon>
        <taxon>Sordariomycetidae</taxon>
        <taxon>Sordariales</taxon>
        <taxon>Podosporaceae</taxon>
        <taxon>Podospora</taxon>
    </lineage>
</organism>
<comment type="caution">
    <text evidence="1">The sequence shown here is derived from an EMBL/GenBank/DDBJ whole genome shotgun (WGS) entry which is preliminary data.</text>
</comment>
<sequence length="98" mass="10882">MQAGWRHPTRSTLAGWARNGNGQAGRLRISFRALSTYTISLIPIGTQSLVILRSTPIGVLVGDSELWVCARQNEERCSQYGLSCITVYEHLLSQSQTF</sequence>
<accession>A0ABR0HZP4</accession>
<proteinExistence type="predicted"/>
<dbReference type="RefSeq" id="XP_062770855.1">
    <property type="nucleotide sequence ID" value="XM_062905288.1"/>
</dbReference>
<dbReference type="Proteomes" id="UP001326199">
    <property type="component" value="Unassembled WGS sequence"/>
</dbReference>
<dbReference type="GeneID" id="87925226"/>
<dbReference type="EMBL" id="JAFFHB010000001">
    <property type="protein sequence ID" value="KAK4673533.1"/>
    <property type="molecule type" value="Genomic_DNA"/>
</dbReference>
<evidence type="ECO:0000313" key="2">
    <source>
        <dbReference type="Proteomes" id="UP001326199"/>
    </source>
</evidence>
<reference evidence="1 2" key="1">
    <citation type="journal article" date="2023" name="bioRxiv">
        <title>High-quality genome assemblies of four members of thePodospora anserinaspecies complex.</title>
        <authorList>
            <person name="Ament-Velasquez S.L."/>
            <person name="Vogan A.A."/>
            <person name="Wallerman O."/>
            <person name="Hartmann F."/>
            <person name="Gautier V."/>
            <person name="Silar P."/>
            <person name="Giraud T."/>
            <person name="Johannesson H."/>
        </authorList>
    </citation>
    <scope>NUCLEOTIDE SEQUENCE [LARGE SCALE GENOMIC DNA]</scope>
    <source>
        <strain evidence="1 2">CBS 411.78</strain>
    </source>
</reference>